<evidence type="ECO:0000313" key="11">
    <source>
        <dbReference type="EMBL" id="ACN15887.1"/>
    </source>
</evidence>
<dbReference type="STRING" id="177437.HRM2_27980"/>
<keyword evidence="2" id="KW-0004">4Fe-4S</keyword>
<keyword evidence="4" id="KW-0479">Metal-binding</keyword>
<proteinExistence type="inferred from homology"/>
<dbReference type="CDD" id="cd01335">
    <property type="entry name" value="Radical_SAM"/>
    <property type="match status" value="1"/>
</dbReference>
<dbReference type="CDD" id="cd21123">
    <property type="entry name" value="SPASM_MftC-like"/>
    <property type="match status" value="1"/>
</dbReference>
<dbReference type="Pfam" id="PF04055">
    <property type="entry name" value="Radical_SAM"/>
    <property type="match status" value="1"/>
</dbReference>
<dbReference type="EMBL" id="CP001087">
    <property type="protein sequence ID" value="ACN15887.1"/>
    <property type="molecule type" value="Genomic_DNA"/>
</dbReference>
<keyword evidence="5" id="KW-0408">Iron</keyword>
<evidence type="ECO:0000256" key="4">
    <source>
        <dbReference type="ARBA" id="ARBA00022723"/>
    </source>
</evidence>
<comment type="cofactor">
    <cofactor evidence="1">
        <name>[4Fe-4S] cluster</name>
        <dbReference type="ChEBI" id="CHEBI:49883"/>
    </cofactor>
</comment>
<dbReference type="GO" id="GO:0006783">
    <property type="term" value="P:heme biosynthetic process"/>
    <property type="evidence" value="ECO:0007669"/>
    <property type="project" value="TreeGrafter"/>
</dbReference>
<accession>C0QJ74</accession>
<dbReference type="SUPFAM" id="SSF102114">
    <property type="entry name" value="Radical SAM enzymes"/>
    <property type="match status" value="1"/>
</dbReference>
<evidence type="ECO:0000256" key="5">
    <source>
        <dbReference type="ARBA" id="ARBA00023004"/>
    </source>
</evidence>
<dbReference type="HOGENOM" id="CLU_009273_4_0_7"/>
<comment type="similarity">
    <text evidence="7">Belongs to the radical SAM superfamily.</text>
</comment>
<dbReference type="RefSeq" id="WP_015904650.1">
    <property type="nucleotide sequence ID" value="NC_012108.1"/>
</dbReference>
<dbReference type="InterPro" id="IPR030894">
    <property type="entry name" value="Ahb_Proteobacteria"/>
</dbReference>
<evidence type="ECO:0000256" key="2">
    <source>
        <dbReference type="ARBA" id="ARBA00022485"/>
    </source>
</evidence>
<dbReference type="NCBIfam" id="TIGR04085">
    <property type="entry name" value="rSAM_more_4Fe4S"/>
    <property type="match status" value="1"/>
</dbReference>
<comment type="function">
    <text evidence="8">Involved in heme d1 biosynthesis. Radical SAM enzyme that catalyzes the removal of two propionate side chains from the intermediate 12,18-didecarboxysiroheme (DDSH) and may introduce the keto functions on rings A and B, yielding the heme d1 precursor dihydro-heme d1.</text>
</comment>
<dbReference type="NCBIfam" id="TIGR04546">
    <property type="entry name" value="rSAM_ahbC_deAc"/>
    <property type="match status" value="1"/>
</dbReference>
<sequence length="395" mass="44387">MIGISKSSCVTVGPSVTLRDSRDSGTLPSHLFQFSLDKKPVIVCNITRRSKLRCVYSFAQSEDLSYENELEQKESLAMIDDLAAFGVPVILFSGGEPLVHPRLAEYAEYAVSKGMRAVISTNGTLITKEKAKTLKEIGLSYVGISLDGLEATHDLFRGMKGAYQKALTGIRNCQEAGIKVGLRFTINKRNVTEIPGIFDLLERMNIPRACFYHLVYSGRGSSIANEDLSHEETRKALDLIMALTKDLHDRNHPKEILTVDNHADGPYLYLKLLKEDPERAAEVLELLQKNEGNNSGRGFGCISWDGEVYPDQFSRDKSLGNIRKRPFSEIWMDETNEYLMKLKKKKLYVKGRCADCRWLDICAGNFRARAESIAGDPWDTDPACFLTDQEIKKED</sequence>
<evidence type="ECO:0000256" key="9">
    <source>
        <dbReference type="ARBA" id="ARBA00073867"/>
    </source>
</evidence>
<protein>
    <recommendedName>
        <fullName evidence="9">Pre-heme d1 synthase</fullName>
    </recommendedName>
</protein>
<evidence type="ECO:0000256" key="8">
    <source>
        <dbReference type="ARBA" id="ARBA00056787"/>
    </source>
</evidence>
<keyword evidence="12" id="KW-1185">Reference proteome</keyword>
<dbReference type="eggNOG" id="COG0535">
    <property type="taxonomic scope" value="Bacteria"/>
</dbReference>
<evidence type="ECO:0000259" key="10">
    <source>
        <dbReference type="PROSITE" id="PS51918"/>
    </source>
</evidence>
<dbReference type="Gene3D" id="3.20.20.70">
    <property type="entry name" value="Aldolase class I"/>
    <property type="match status" value="1"/>
</dbReference>
<dbReference type="PROSITE" id="PS51918">
    <property type="entry name" value="RADICAL_SAM"/>
    <property type="match status" value="1"/>
</dbReference>
<dbReference type="GO" id="GO:0051539">
    <property type="term" value="F:4 iron, 4 sulfur cluster binding"/>
    <property type="evidence" value="ECO:0007669"/>
    <property type="project" value="UniProtKB-KW"/>
</dbReference>
<dbReference type="InterPro" id="IPR050377">
    <property type="entry name" value="Radical_SAM_PqqE_MftC-like"/>
</dbReference>
<dbReference type="GO" id="GO:0003824">
    <property type="term" value="F:catalytic activity"/>
    <property type="evidence" value="ECO:0007669"/>
    <property type="project" value="InterPro"/>
</dbReference>
<dbReference type="GO" id="GO:0046872">
    <property type="term" value="F:metal ion binding"/>
    <property type="evidence" value="ECO:0007669"/>
    <property type="project" value="UniProtKB-KW"/>
</dbReference>
<dbReference type="AlphaFoldDB" id="C0QJ74"/>
<dbReference type="InterPro" id="IPR058240">
    <property type="entry name" value="rSAM_sf"/>
</dbReference>
<dbReference type="PIRSF" id="PIRSF037420">
    <property type="entry name" value="PQQ_syn_pqqE"/>
    <property type="match status" value="1"/>
</dbReference>
<dbReference type="PANTHER" id="PTHR11228:SF7">
    <property type="entry name" value="PQQA PEPTIDE CYCLASE"/>
    <property type="match status" value="1"/>
</dbReference>
<dbReference type="InterPro" id="IPR013785">
    <property type="entry name" value="Aldolase_TIM"/>
</dbReference>
<evidence type="ECO:0000313" key="12">
    <source>
        <dbReference type="Proteomes" id="UP000000442"/>
    </source>
</evidence>
<dbReference type="InterPro" id="IPR023885">
    <property type="entry name" value="4Fe4S-binding_SPASM_dom"/>
</dbReference>
<dbReference type="InterPro" id="IPR017200">
    <property type="entry name" value="PqqE-like"/>
</dbReference>
<gene>
    <name evidence="11" type="primary">ppqE1</name>
    <name evidence="11" type="ordered locus">HRM2_27980</name>
</gene>
<dbReference type="FunFam" id="3.20.20.70:FF:000188">
    <property type="entry name" value="Mycofactocin radical SAM maturase MftC"/>
    <property type="match status" value="1"/>
</dbReference>
<dbReference type="Pfam" id="PF13186">
    <property type="entry name" value="SPASM"/>
    <property type="match status" value="1"/>
</dbReference>
<evidence type="ECO:0000256" key="3">
    <source>
        <dbReference type="ARBA" id="ARBA00022691"/>
    </source>
</evidence>
<evidence type="ECO:0000256" key="6">
    <source>
        <dbReference type="ARBA" id="ARBA00023014"/>
    </source>
</evidence>
<dbReference type="InterPro" id="IPR007197">
    <property type="entry name" value="rSAM"/>
</dbReference>
<dbReference type="OrthoDB" id="9782387at2"/>
<feature type="domain" description="Radical SAM core" evidence="10">
    <location>
        <begin position="36"/>
        <end position="250"/>
    </location>
</feature>
<dbReference type="KEGG" id="dat:HRM2_27980"/>
<organism evidence="11 12">
    <name type="scientific">Desulforapulum autotrophicum (strain ATCC 43914 / DSM 3382 / VKM B-1955 / HRM2)</name>
    <name type="common">Desulfobacterium autotrophicum</name>
    <dbReference type="NCBI Taxonomy" id="177437"/>
    <lineage>
        <taxon>Bacteria</taxon>
        <taxon>Pseudomonadati</taxon>
        <taxon>Thermodesulfobacteriota</taxon>
        <taxon>Desulfobacteria</taxon>
        <taxon>Desulfobacterales</taxon>
        <taxon>Desulfobacteraceae</taxon>
        <taxon>Desulforapulum</taxon>
    </lineage>
</organism>
<name>C0QJ74_DESAH</name>
<dbReference type="Proteomes" id="UP000000442">
    <property type="component" value="Chromosome"/>
</dbReference>
<reference evidence="11 12" key="1">
    <citation type="journal article" date="2009" name="Environ. Microbiol.">
        <title>Genome sequence of Desulfobacterium autotrophicum HRM2, a marine sulfate reducer oxidizing organic carbon completely to carbon dioxide.</title>
        <authorList>
            <person name="Strittmatter A.W."/>
            <person name="Liesegang H."/>
            <person name="Rabus R."/>
            <person name="Decker I."/>
            <person name="Amann J."/>
            <person name="Andres S."/>
            <person name="Henne A."/>
            <person name="Fricke W.F."/>
            <person name="Martinez-Arias R."/>
            <person name="Bartels D."/>
            <person name="Goesmann A."/>
            <person name="Krause L."/>
            <person name="Puehler A."/>
            <person name="Klenk H.P."/>
            <person name="Richter M."/>
            <person name="Schuler M."/>
            <person name="Gloeckner F.O."/>
            <person name="Meyerdierks A."/>
            <person name="Gottschalk G."/>
            <person name="Amann R."/>
        </authorList>
    </citation>
    <scope>NUCLEOTIDE SEQUENCE [LARGE SCALE GENOMIC DNA]</scope>
    <source>
        <strain evidence="12">ATCC 43914 / DSM 3382 / HRM2</strain>
    </source>
</reference>
<keyword evidence="6" id="KW-0411">Iron-sulfur</keyword>
<dbReference type="PANTHER" id="PTHR11228">
    <property type="entry name" value="RADICAL SAM DOMAIN PROTEIN"/>
    <property type="match status" value="1"/>
</dbReference>
<evidence type="ECO:0000256" key="1">
    <source>
        <dbReference type="ARBA" id="ARBA00001966"/>
    </source>
</evidence>
<keyword evidence="3" id="KW-0949">S-adenosyl-L-methionine</keyword>
<evidence type="ECO:0000256" key="7">
    <source>
        <dbReference type="ARBA" id="ARBA00023462"/>
    </source>
</evidence>